<evidence type="ECO:0000313" key="8">
    <source>
        <dbReference type="Proteomes" id="UP000635606"/>
    </source>
</evidence>
<keyword evidence="8" id="KW-1185">Reference proteome</keyword>
<evidence type="ECO:0000259" key="6">
    <source>
        <dbReference type="Pfam" id="PF02656"/>
    </source>
</evidence>
<feature type="transmembrane region" description="Helical" evidence="5">
    <location>
        <begin position="43"/>
        <end position="61"/>
    </location>
</feature>
<dbReference type="RefSeq" id="WP_203925473.1">
    <property type="nucleotide sequence ID" value="NZ_BOPH01000005.1"/>
</dbReference>
<evidence type="ECO:0000256" key="1">
    <source>
        <dbReference type="ARBA" id="ARBA00004127"/>
    </source>
</evidence>
<evidence type="ECO:0000313" key="7">
    <source>
        <dbReference type="EMBL" id="GIJ65464.1"/>
    </source>
</evidence>
<dbReference type="AlphaFoldDB" id="A0A8J3ZJM0"/>
<evidence type="ECO:0000256" key="5">
    <source>
        <dbReference type="SAM" id="Phobius"/>
    </source>
</evidence>
<dbReference type="Pfam" id="PF02656">
    <property type="entry name" value="DUF202"/>
    <property type="match status" value="1"/>
</dbReference>
<feature type="domain" description="DUF202" evidence="6">
    <location>
        <begin position="8"/>
        <end position="70"/>
    </location>
</feature>
<evidence type="ECO:0000256" key="4">
    <source>
        <dbReference type="ARBA" id="ARBA00023136"/>
    </source>
</evidence>
<evidence type="ECO:0000256" key="3">
    <source>
        <dbReference type="ARBA" id="ARBA00022989"/>
    </source>
</evidence>
<keyword evidence="3 5" id="KW-1133">Transmembrane helix</keyword>
<proteinExistence type="predicted"/>
<comment type="subcellular location">
    <subcellularLocation>
        <location evidence="1">Endomembrane system</location>
        <topology evidence="1">Multi-pass membrane protein</topology>
    </subcellularLocation>
</comment>
<evidence type="ECO:0000256" key="2">
    <source>
        <dbReference type="ARBA" id="ARBA00022692"/>
    </source>
</evidence>
<accession>A0A8J3ZJM0</accession>
<dbReference type="InterPro" id="IPR003807">
    <property type="entry name" value="DUF202"/>
</dbReference>
<gene>
    <name evidence="7" type="ORF">Voc01_003810</name>
</gene>
<keyword evidence="2 5" id="KW-0812">Transmembrane</keyword>
<feature type="transmembrane region" description="Helical" evidence="5">
    <location>
        <begin position="21"/>
        <end position="37"/>
    </location>
</feature>
<name>A0A8J3ZJM0_9ACTN</name>
<feature type="transmembrane region" description="Helical" evidence="5">
    <location>
        <begin position="87"/>
        <end position="108"/>
    </location>
</feature>
<comment type="caution">
    <text evidence="7">The sequence shown here is derived from an EMBL/GenBank/DDBJ whole genome shotgun (WGS) entry which is preliminary data.</text>
</comment>
<sequence length="109" mass="11755">MTDQWDAGVQNERTALAWQRTALALFGVILVAARLGFRQWPVATVVALAPALALSVTILRLTSRRYRQAHAALHDDRQRPPGGRLPFFAATSITLLGLGALAAVLAGIR</sequence>
<dbReference type="Proteomes" id="UP000635606">
    <property type="component" value="Unassembled WGS sequence"/>
</dbReference>
<protein>
    <recommendedName>
        <fullName evidence="6">DUF202 domain-containing protein</fullName>
    </recommendedName>
</protein>
<reference evidence="7" key="1">
    <citation type="submission" date="2021-01" db="EMBL/GenBank/DDBJ databases">
        <title>Whole genome shotgun sequence of Virgisporangium ochraceum NBRC 16418.</title>
        <authorList>
            <person name="Komaki H."/>
            <person name="Tamura T."/>
        </authorList>
    </citation>
    <scope>NUCLEOTIDE SEQUENCE</scope>
    <source>
        <strain evidence="7">NBRC 16418</strain>
    </source>
</reference>
<dbReference type="GO" id="GO:0012505">
    <property type="term" value="C:endomembrane system"/>
    <property type="evidence" value="ECO:0007669"/>
    <property type="project" value="UniProtKB-SubCell"/>
</dbReference>
<organism evidence="7 8">
    <name type="scientific">Virgisporangium ochraceum</name>
    <dbReference type="NCBI Taxonomy" id="65505"/>
    <lineage>
        <taxon>Bacteria</taxon>
        <taxon>Bacillati</taxon>
        <taxon>Actinomycetota</taxon>
        <taxon>Actinomycetes</taxon>
        <taxon>Micromonosporales</taxon>
        <taxon>Micromonosporaceae</taxon>
        <taxon>Virgisporangium</taxon>
    </lineage>
</organism>
<dbReference type="EMBL" id="BOPH01000005">
    <property type="protein sequence ID" value="GIJ65464.1"/>
    <property type="molecule type" value="Genomic_DNA"/>
</dbReference>
<keyword evidence="4 5" id="KW-0472">Membrane</keyword>